<evidence type="ECO:0000313" key="26">
    <source>
        <dbReference type="Proteomes" id="UP000008225"/>
    </source>
</evidence>
<comment type="function">
    <text evidence="13">Sperm surface membrane protein that may be involved in sperm-egg plasma membrane adhesion and fusion during fertilization. Could have a direct role in sperm-zona binding or migration of sperm from the uterus into the oviduct. Interactions with egg membrane could be mediated via binding between its disintegrin-like domain to one or more integrins receptors on the egg. This is a non catalytic metalloprotease-like protein.</text>
</comment>
<evidence type="ECO:0000256" key="21">
    <source>
        <dbReference type="SAM" id="SignalP"/>
    </source>
</evidence>
<dbReference type="GeneTree" id="ENSGT00940000161961"/>
<comment type="caution">
    <text evidence="18">Lacks conserved residue(s) required for the propagation of feature annotation.</text>
</comment>
<dbReference type="Proteomes" id="UP000008225">
    <property type="component" value="Chromosome 13"/>
</dbReference>
<reference evidence="25" key="2">
    <citation type="submission" date="2025-08" db="UniProtKB">
        <authorList>
            <consortium name="Ensembl"/>
        </authorList>
    </citation>
    <scope>IDENTIFICATION</scope>
</reference>
<dbReference type="Pfam" id="PF01562">
    <property type="entry name" value="Pep_M12B_propep"/>
    <property type="match status" value="1"/>
</dbReference>
<dbReference type="Gene3D" id="4.10.70.10">
    <property type="entry name" value="Disintegrin domain"/>
    <property type="match status" value="1"/>
</dbReference>
<evidence type="ECO:0000256" key="15">
    <source>
        <dbReference type="ARBA" id="ARBA00031933"/>
    </source>
</evidence>
<comment type="subunit">
    <text evidence="2">Heterodimer with ADAM1/fertilin subunit alpha.</text>
</comment>
<organism evidence="25 26">
    <name type="scientific">Callithrix jacchus</name>
    <name type="common">White-tufted-ear marmoset</name>
    <name type="synonym">Simia Jacchus</name>
    <dbReference type="NCBI Taxonomy" id="9483"/>
    <lineage>
        <taxon>Eukaryota</taxon>
        <taxon>Metazoa</taxon>
        <taxon>Chordata</taxon>
        <taxon>Craniata</taxon>
        <taxon>Vertebrata</taxon>
        <taxon>Euteleostomi</taxon>
        <taxon>Mammalia</taxon>
        <taxon>Eutheria</taxon>
        <taxon>Euarchontoglires</taxon>
        <taxon>Primates</taxon>
        <taxon>Haplorrhini</taxon>
        <taxon>Platyrrhini</taxon>
        <taxon>Cebidae</taxon>
        <taxon>Callitrichinae</taxon>
        <taxon>Callithrix</taxon>
        <taxon>Callithrix</taxon>
    </lineage>
</organism>
<evidence type="ECO:0000256" key="10">
    <source>
        <dbReference type="ARBA" id="ARBA00023136"/>
    </source>
</evidence>
<evidence type="ECO:0000256" key="14">
    <source>
        <dbReference type="ARBA" id="ARBA00030994"/>
    </source>
</evidence>
<feature type="domain" description="EGF-like" evidence="22">
    <location>
        <begin position="456"/>
        <end position="489"/>
    </location>
</feature>
<dbReference type="SMART" id="SM00050">
    <property type="entry name" value="DISIN"/>
    <property type="match status" value="1"/>
</dbReference>
<dbReference type="InterPro" id="IPR002870">
    <property type="entry name" value="Peptidase_M12B_N"/>
</dbReference>
<dbReference type="Pfam" id="PF08516">
    <property type="entry name" value="ADAM_CR"/>
    <property type="match status" value="1"/>
</dbReference>
<feature type="disulfide bond" evidence="17">
    <location>
        <begin position="319"/>
        <end position="339"/>
    </location>
</feature>
<dbReference type="AlphaFoldDB" id="A0A8I4A5E4"/>
<reference evidence="25" key="3">
    <citation type="submission" date="2025-09" db="UniProtKB">
        <authorList>
            <consortium name="Ensembl"/>
        </authorList>
    </citation>
    <scope>IDENTIFICATION</scope>
</reference>
<feature type="chain" id="PRO_5035149905" description="Disintegrin and metalloproteinase domain-containing protein 2" evidence="21">
    <location>
        <begin position="17"/>
        <end position="577"/>
    </location>
</feature>
<dbReference type="InterPro" id="IPR024079">
    <property type="entry name" value="MetalloPept_cat_dom_sf"/>
</dbReference>
<evidence type="ECO:0000256" key="13">
    <source>
        <dbReference type="ARBA" id="ARBA00025231"/>
    </source>
</evidence>
<dbReference type="PROSITE" id="PS00427">
    <property type="entry name" value="DISINTEGRIN_1"/>
    <property type="match status" value="1"/>
</dbReference>
<dbReference type="GO" id="GO:0008584">
    <property type="term" value="P:male gonad development"/>
    <property type="evidence" value="ECO:0007669"/>
    <property type="project" value="TreeGrafter"/>
</dbReference>
<dbReference type="PROSITE" id="PS50215">
    <property type="entry name" value="ADAM_MEPRO"/>
    <property type="match status" value="1"/>
</dbReference>
<gene>
    <name evidence="25" type="primary">ADAM2</name>
</gene>
<dbReference type="SUPFAM" id="SSF55486">
    <property type="entry name" value="Metalloproteases ('zincins'), catalytic domain"/>
    <property type="match status" value="1"/>
</dbReference>
<keyword evidence="12" id="KW-0325">Glycoprotein</keyword>
<dbReference type="PRINTS" id="PR00289">
    <property type="entry name" value="DISINTEGRIN"/>
</dbReference>
<evidence type="ECO:0000256" key="12">
    <source>
        <dbReference type="ARBA" id="ARBA00023180"/>
    </source>
</evidence>
<evidence type="ECO:0000256" key="6">
    <source>
        <dbReference type="ARBA" id="ARBA00022692"/>
    </source>
</evidence>
<evidence type="ECO:0000256" key="18">
    <source>
        <dbReference type="PROSITE-ProRule" id="PRU00076"/>
    </source>
</evidence>
<comment type="subcellular location">
    <subcellularLocation>
        <location evidence="1">Membrane</location>
        <topology evidence="1">Single-pass type I membrane protein</topology>
    </subcellularLocation>
</comment>
<dbReference type="Pfam" id="PF00200">
    <property type="entry name" value="Disintegrin"/>
    <property type="match status" value="1"/>
</dbReference>
<accession>A0A8I4A5E4</accession>
<keyword evidence="4 18" id="KW-0245">EGF-like domain</keyword>
<evidence type="ECO:0000256" key="8">
    <source>
        <dbReference type="ARBA" id="ARBA00022889"/>
    </source>
</evidence>
<reference evidence="25 26" key="1">
    <citation type="submission" date="2009-03" db="EMBL/GenBank/DDBJ databases">
        <authorList>
            <person name="Warren W."/>
            <person name="Ye L."/>
            <person name="Minx P."/>
            <person name="Worley K."/>
            <person name="Gibbs R."/>
            <person name="Wilson R.K."/>
        </authorList>
    </citation>
    <scope>NUCLEOTIDE SEQUENCE [LARGE SCALE GENOMIC DNA]</scope>
</reference>
<evidence type="ECO:0000256" key="1">
    <source>
        <dbReference type="ARBA" id="ARBA00004479"/>
    </source>
</evidence>
<evidence type="ECO:0000256" key="7">
    <source>
        <dbReference type="ARBA" id="ARBA00022729"/>
    </source>
</evidence>
<dbReference type="GO" id="GO:0004222">
    <property type="term" value="F:metalloendopeptidase activity"/>
    <property type="evidence" value="ECO:0007669"/>
    <property type="project" value="InterPro"/>
</dbReference>
<dbReference type="GO" id="GO:0005886">
    <property type="term" value="C:plasma membrane"/>
    <property type="evidence" value="ECO:0007669"/>
    <property type="project" value="TreeGrafter"/>
</dbReference>
<evidence type="ECO:0000256" key="9">
    <source>
        <dbReference type="ARBA" id="ARBA00022989"/>
    </source>
</evidence>
<evidence type="ECO:0000313" key="25">
    <source>
        <dbReference type="Ensembl" id="ENSCJAP00000091216.1"/>
    </source>
</evidence>
<keyword evidence="11 18" id="KW-1015">Disulfide bond</keyword>
<dbReference type="SUPFAM" id="SSF57552">
    <property type="entry name" value="Blood coagulation inhibitor (disintegrin)"/>
    <property type="match status" value="1"/>
</dbReference>
<dbReference type="InterPro" id="IPR001590">
    <property type="entry name" value="Peptidase_M12B"/>
</dbReference>
<dbReference type="GO" id="GO:0007339">
    <property type="term" value="P:binding of sperm to zona pellucida"/>
    <property type="evidence" value="ECO:0007669"/>
    <property type="project" value="TreeGrafter"/>
</dbReference>
<dbReference type="InterPro" id="IPR001762">
    <property type="entry name" value="Disintegrin_dom"/>
</dbReference>
<dbReference type="PROSITE" id="PS50214">
    <property type="entry name" value="DISINTEGRIN_2"/>
    <property type="match status" value="1"/>
</dbReference>
<dbReference type="Pfam" id="PF01421">
    <property type="entry name" value="Reprolysin"/>
    <property type="match status" value="1"/>
</dbReference>
<dbReference type="GO" id="GO:0007155">
    <property type="term" value="P:cell adhesion"/>
    <property type="evidence" value="ECO:0007669"/>
    <property type="project" value="UniProtKB-KW"/>
</dbReference>
<evidence type="ECO:0000256" key="2">
    <source>
        <dbReference type="ARBA" id="ARBA00011609"/>
    </source>
</evidence>
<dbReference type="InterPro" id="IPR000742">
    <property type="entry name" value="EGF"/>
</dbReference>
<dbReference type="InterPro" id="IPR036436">
    <property type="entry name" value="Disintegrin_dom_sf"/>
</dbReference>
<dbReference type="PANTHER" id="PTHR11905">
    <property type="entry name" value="ADAM A DISINTEGRIN AND METALLOPROTEASE DOMAIN"/>
    <property type="match status" value="1"/>
</dbReference>
<keyword evidence="26" id="KW-1185">Reference proteome</keyword>
<dbReference type="GO" id="GO:0006508">
    <property type="term" value="P:proteolysis"/>
    <property type="evidence" value="ECO:0007669"/>
    <property type="project" value="InterPro"/>
</dbReference>
<protein>
    <recommendedName>
        <fullName evidence="3">Disintegrin and metalloproteinase domain-containing protein 2</fullName>
    </recommendedName>
    <alternativeName>
        <fullName evidence="14">Fertilin subunit beta</fullName>
    </alternativeName>
    <alternativeName>
        <fullName evidence="16">PH-30</fullName>
    </alternativeName>
    <alternativeName>
        <fullName evidence="15">PH30-beta</fullName>
    </alternativeName>
</protein>
<keyword evidence="6 20" id="KW-0812">Transmembrane</keyword>
<evidence type="ECO:0000256" key="20">
    <source>
        <dbReference type="SAM" id="Phobius"/>
    </source>
</evidence>
<dbReference type="InterPro" id="IPR018358">
    <property type="entry name" value="Disintegrin_CS"/>
</dbReference>
<name>A0A8I4A5E4_CALJA</name>
<keyword evidence="7 21" id="KW-0732">Signal</keyword>
<dbReference type="Gene3D" id="3.40.390.10">
    <property type="entry name" value="Collagenase (Catalytic Domain)"/>
    <property type="match status" value="1"/>
</dbReference>
<feature type="signal peptide" evidence="21">
    <location>
        <begin position="1"/>
        <end position="16"/>
    </location>
</feature>
<keyword evidence="5" id="KW-0597">Phosphoprotein</keyword>
<evidence type="ECO:0000256" key="17">
    <source>
        <dbReference type="PROSITE-ProRule" id="PRU00068"/>
    </source>
</evidence>
<evidence type="ECO:0000256" key="3">
    <source>
        <dbReference type="ARBA" id="ARBA00020159"/>
    </source>
</evidence>
<dbReference type="Ensembl" id="ENSCJAT00000131619.1">
    <property type="protein sequence ID" value="ENSCJAP00000091216.1"/>
    <property type="gene ID" value="ENSCJAG00000006436.5"/>
</dbReference>
<dbReference type="InterPro" id="IPR006586">
    <property type="entry name" value="ADAM_Cys-rich"/>
</dbReference>
<evidence type="ECO:0000259" key="22">
    <source>
        <dbReference type="PROSITE" id="PS50026"/>
    </source>
</evidence>
<feature type="domain" description="Peptidase M12B" evidence="24">
    <location>
        <begin position="169"/>
        <end position="249"/>
    </location>
</feature>
<dbReference type="PANTHER" id="PTHR11905:SF108">
    <property type="entry name" value="DISINTEGRIN AND METALLOPROTEINASE DOMAIN-CONTAINING PROTEIN 2"/>
    <property type="match status" value="1"/>
</dbReference>
<evidence type="ECO:0000256" key="16">
    <source>
        <dbReference type="ARBA" id="ARBA00032022"/>
    </source>
</evidence>
<keyword evidence="8" id="KW-0130">Cell adhesion</keyword>
<evidence type="ECO:0000259" key="24">
    <source>
        <dbReference type="PROSITE" id="PS50215"/>
    </source>
</evidence>
<feature type="disulfide bond" evidence="19">
    <location>
        <begin position="205"/>
        <end position="210"/>
    </location>
</feature>
<evidence type="ECO:0000256" key="4">
    <source>
        <dbReference type="ARBA" id="ARBA00022536"/>
    </source>
</evidence>
<dbReference type="SMART" id="SM00608">
    <property type="entry name" value="ACR"/>
    <property type="match status" value="1"/>
</dbReference>
<evidence type="ECO:0000256" key="19">
    <source>
        <dbReference type="PROSITE-ProRule" id="PRU00276"/>
    </source>
</evidence>
<dbReference type="PROSITE" id="PS50026">
    <property type="entry name" value="EGF_3"/>
    <property type="match status" value="1"/>
</dbReference>
<feature type="domain" description="Disintegrin" evidence="23">
    <location>
        <begin position="258"/>
        <end position="347"/>
    </location>
</feature>
<feature type="disulfide bond" evidence="18">
    <location>
        <begin position="479"/>
        <end position="488"/>
    </location>
</feature>
<keyword evidence="9 20" id="KW-1133">Transmembrane helix</keyword>
<sequence>MWRVLFLLGGLGGLRMDSNFGNLPVQITVPEKIRSITKEGIESQVSYKIVIEGKPYTVNLMQKNFLPYNFRVYSYNRTGIMKPLDQDLQNFCYYQGYIEGYPKSVVMVSTCTGLRGLLQFENVSYGIEPLESSVAFEHVIYQVKHKKADVSLYTVKDIESRDLPYKIQSIEHPRTISLESLAVILAQLLSLSMGITYDDIHKCQCSGGVCIMNPEAIHFSGVKTFSNCSFEDFAHFISKQKSQCLHNQPRLDPLYKQQPVCGNTILEAGEECDCGTEQNCTLIGATCCDSVTCRLKAGLNCAEGPCCKNCLFLSKGRVCRPAFDECDLPEYCNGSSASCPENHYVQTGHPCGMNQWICINGVCVNGDKQCTDLFGHEVEFGPAECYSHLNSKTDVSGNCGEVDSRYTQCGADGHLCVAVEFSSNHADRQKMWIKDGTSCGSNKVCRNQRCVSSSYLGYDCTKQKCNNKGVCNNKKHCHCGPSYLPPDCIAQSDFWPGGSIDSGNFPPAPTNLPQRRFIENVYHSKPMRWPLFLLIPFFIVFCVLIAIMGKVYFQRKKRRTEDYSSDEQLESESEPKG</sequence>
<feature type="transmembrane region" description="Helical" evidence="20">
    <location>
        <begin position="529"/>
        <end position="553"/>
    </location>
</feature>
<keyword evidence="10 20" id="KW-0472">Membrane</keyword>
<evidence type="ECO:0000256" key="11">
    <source>
        <dbReference type="ARBA" id="ARBA00023157"/>
    </source>
</evidence>
<proteinExistence type="predicted"/>
<evidence type="ECO:0000259" key="23">
    <source>
        <dbReference type="PROSITE" id="PS50214"/>
    </source>
</evidence>
<evidence type="ECO:0000256" key="5">
    <source>
        <dbReference type="ARBA" id="ARBA00022553"/>
    </source>
</evidence>
<dbReference type="FunFam" id="4.10.70.10:FF:000001">
    <property type="entry name" value="Disintegrin and metalloproteinase domain-containing protein 22"/>
    <property type="match status" value="1"/>
</dbReference>